<evidence type="ECO:0000256" key="2">
    <source>
        <dbReference type="ARBA" id="ARBA00022679"/>
    </source>
</evidence>
<sequence length="827" mass="92536">MNYQAQDYQPYLQADSYYYELDEDEKNNLEFACRPPAAWQNFYQGDWHCCLSPRPLAQQGWKIHLSVALGQEQGMLDLVSHYCFARLLSFKVTRSRRVWLLKNAKYADRAASGKFITIYPEDEGEFVQAVFDLAALLKDFAPGPYILSDRRWQASPVYYRYGAFKEIVKEISGQKCCCLQAPDGSWQEDQRCPYYYQPDFVQEPVELARNNFQVKGAEISKLTAYQIKEALHFCNGGGVYLAQKNGKNYVIKEGRPAAGLDGHGQDAFSRIKKEAGWLKKLANVPEVVDISEEFQAWIHAYLVEDYVSGQTLGDYVAENYPFYPEKRAAYVAKSLQIAEKLRQAVAHVHAQGVVIGDLQADNVMITENGEVKLIDFEAAADLAKPYEPGIMTAGFSDLALENYEQADLYALYQTIRSLFLPISNRARASWPMQDLNLRRYFSKEAADYLENLRQKLLPKCPLLRKENKNDNREKEVWPSLHDLRGIISRGIKADWQSPNLIKGDLPLLEDPDQRLTVDNGALGYGLLLARRGGPAEKKKFLAWLKKQGAEKTPAAGLFTGKAGLGGIIYELGDKAWGRLLIWSAQGSNDDLSLRSGLAGIALAKIALAAEEGLAKTAELITIGREIAAGYQKMSTAGLMTGQLGAILALWKLGKFLEEDSFKKEAKKGLDDLLEKDLVQVDQHVFLAEEGRRMPYLANGTAGLALVLAAIAQDEPKEDRYQEIIIQAAKTLDSFCSYMGGLLTGYAGLMLPDLALGRKKKLEEKIRLLNNYLLPREEGTLVAASRGYRCSMDLAAGASGVLLVLEGIARNDASLWLPLVQTKYWRLF</sequence>
<evidence type="ECO:0000259" key="6">
    <source>
        <dbReference type="PROSITE" id="PS50011"/>
    </source>
</evidence>
<dbReference type="InterPro" id="IPR007822">
    <property type="entry name" value="LANC-like"/>
</dbReference>
<dbReference type="NCBIfam" id="NF038151">
    <property type="entry name" value="lanthi_synth_III"/>
    <property type="match status" value="1"/>
</dbReference>
<dbReference type="Pfam" id="PF00069">
    <property type="entry name" value="Pkinase"/>
    <property type="match status" value="1"/>
</dbReference>
<protein>
    <recommendedName>
        <fullName evidence="6">Protein kinase domain-containing protein</fullName>
    </recommendedName>
</protein>
<dbReference type="InterPro" id="IPR053524">
    <property type="entry name" value="Aerial_hyphae_peptide-synth"/>
</dbReference>
<dbReference type="InterPro" id="IPR000719">
    <property type="entry name" value="Prot_kinase_dom"/>
</dbReference>
<gene>
    <name evidence="7" type="ORF">lacNasYZ03_06430</name>
</gene>
<dbReference type="InterPro" id="IPR057929">
    <property type="entry name" value="RamC_N"/>
</dbReference>
<dbReference type="RefSeq" id="WP_201335994.1">
    <property type="nucleotide sequence ID" value="NZ_BOCI01000164.1"/>
</dbReference>
<reference evidence="8" key="1">
    <citation type="submission" date="2021-01" db="EMBL/GenBank/DDBJ databases">
        <title>Draft genome sequence of Nasalis larvatus strain YZ03.</title>
        <authorList>
            <person name="Suzuki-Hashido N."/>
            <person name="Tsuchida S."/>
            <person name="Hayakawa T."/>
        </authorList>
    </citation>
    <scope>NUCLEOTIDE SEQUENCE [LARGE SCALE GENOMIC DNA]</scope>
    <source>
        <strain evidence="8">YZ03</strain>
    </source>
</reference>
<keyword evidence="2" id="KW-0808">Transferase</keyword>
<dbReference type="Pfam" id="PF05147">
    <property type="entry name" value="LANC_like"/>
    <property type="match status" value="1"/>
</dbReference>
<dbReference type="Gene3D" id="1.10.510.10">
    <property type="entry name" value="Transferase(Phosphotransferase) domain 1"/>
    <property type="match status" value="1"/>
</dbReference>
<dbReference type="Pfam" id="PF25816">
    <property type="entry name" value="RamC_N"/>
    <property type="match status" value="1"/>
</dbReference>
<keyword evidence="1" id="KW-0723">Serine/threonine-protein kinase</keyword>
<feature type="domain" description="Protein kinase" evidence="6">
    <location>
        <begin position="225"/>
        <end position="527"/>
    </location>
</feature>
<evidence type="ECO:0000313" key="8">
    <source>
        <dbReference type="Proteomes" id="UP000616547"/>
    </source>
</evidence>
<comment type="caution">
    <text evidence="7">The sequence shown here is derived from an EMBL/GenBank/DDBJ whole genome shotgun (WGS) entry which is preliminary data.</text>
</comment>
<dbReference type="InterPro" id="IPR011009">
    <property type="entry name" value="Kinase-like_dom_sf"/>
</dbReference>
<dbReference type="Proteomes" id="UP000616547">
    <property type="component" value="Unassembled WGS sequence"/>
</dbReference>
<proteinExistence type="predicted"/>
<dbReference type="InterPro" id="IPR058053">
    <property type="entry name" value="RamC_C"/>
</dbReference>
<dbReference type="CDD" id="cd04791">
    <property type="entry name" value="LanC_SerThrkinase"/>
    <property type="match status" value="1"/>
</dbReference>
<dbReference type="EMBL" id="BOCI01000164">
    <property type="protein sequence ID" value="GHW00956.1"/>
    <property type="molecule type" value="Genomic_DNA"/>
</dbReference>
<dbReference type="SMART" id="SM01260">
    <property type="entry name" value="LANC_like"/>
    <property type="match status" value="1"/>
</dbReference>
<evidence type="ECO:0000256" key="4">
    <source>
        <dbReference type="ARBA" id="ARBA00022777"/>
    </source>
</evidence>
<organism evidence="7 8">
    <name type="scientific">Lactobacillus nasalidis</name>
    <dbReference type="NCBI Taxonomy" id="2797258"/>
    <lineage>
        <taxon>Bacteria</taxon>
        <taxon>Bacillati</taxon>
        <taxon>Bacillota</taxon>
        <taxon>Bacilli</taxon>
        <taxon>Lactobacillales</taxon>
        <taxon>Lactobacillaceae</taxon>
        <taxon>Lactobacillus</taxon>
    </lineage>
</organism>
<dbReference type="SUPFAM" id="SSF158745">
    <property type="entry name" value="LanC-like"/>
    <property type="match status" value="1"/>
</dbReference>
<evidence type="ECO:0000313" key="7">
    <source>
        <dbReference type="EMBL" id="GHW00956.1"/>
    </source>
</evidence>
<evidence type="ECO:0000256" key="5">
    <source>
        <dbReference type="ARBA" id="ARBA00022840"/>
    </source>
</evidence>
<dbReference type="SUPFAM" id="SSF56112">
    <property type="entry name" value="Protein kinase-like (PK-like)"/>
    <property type="match status" value="1"/>
</dbReference>
<accession>A0ABQ3W3S4</accession>
<evidence type="ECO:0000256" key="1">
    <source>
        <dbReference type="ARBA" id="ARBA00022527"/>
    </source>
</evidence>
<dbReference type="PROSITE" id="PS50011">
    <property type="entry name" value="PROTEIN_KINASE_DOM"/>
    <property type="match status" value="1"/>
</dbReference>
<name>A0ABQ3W3S4_9LACO</name>
<keyword evidence="3" id="KW-0547">Nucleotide-binding</keyword>
<keyword evidence="4" id="KW-0418">Kinase</keyword>
<keyword evidence="5" id="KW-0067">ATP-binding</keyword>
<dbReference type="Gene3D" id="1.50.10.20">
    <property type="match status" value="1"/>
</dbReference>
<keyword evidence="8" id="KW-1185">Reference proteome</keyword>
<dbReference type="PANTHER" id="PTHR24351">
    <property type="entry name" value="RIBOSOMAL PROTEIN S6 KINASE"/>
    <property type="match status" value="1"/>
</dbReference>
<evidence type="ECO:0000256" key="3">
    <source>
        <dbReference type="ARBA" id="ARBA00022741"/>
    </source>
</evidence>
<dbReference type="SMART" id="SM00220">
    <property type="entry name" value="S_TKc"/>
    <property type="match status" value="1"/>
</dbReference>